<name>A0AAD3SVM5_NEPGR</name>
<evidence type="ECO:0000256" key="1">
    <source>
        <dbReference type="SAM" id="MobiDB-lite"/>
    </source>
</evidence>
<feature type="compositionally biased region" description="Basic and acidic residues" evidence="1">
    <location>
        <begin position="69"/>
        <end position="78"/>
    </location>
</feature>
<feature type="compositionally biased region" description="Polar residues" evidence="1">
    <location>
        <begin position="19"/>
        <end position="33"/>
    </location>
</feature>
<comment type="caution">
    <text evidence="2">The sequence shown here is derived from an EMBL/GenBank/DDBJ whole genome shotgun (WGS) entry which is preliminary data.</text>
</comment>
<evidence type="ECO:0000313" key="2">
    <source>
        <dbReference type="EMBL" id="GMH17432.1"/>
    </source>
</evidence>
<reference evidence="2" key="1">
    <citation type="submission" date="2023-05" db="EMBL/GenBank/DDBJ databases">
        <title>Nepenthes gracilis genome sequencing.</title>
        <authorList>
            <person name="Fukushima K."/>
        </authorList>
    </citation>
    <scope>NUCLEOTIDE SEQUENCE</scope>
    <source>
        <strain evidence="2">SING2019-196</strain>
    </source>
</reference>
<gene>
    <name evidence="2" type="ORF">Nepgr_019273</name>
</gene>
<dbReference type="AlphaFoldDB" id="A0AAD3SVM5"/>
<sequence length="91" mass="10641">MSLTLGPRYPRFAREKGWETSQTRSPHASRSSRSFQIYQGLGRCPSLRSTLLRLLEMGLVQRENLVHQRNKELSHRDQNLVNRSMLEEMEG</sequence>
<accession>A0AAD3SVM5</accession>
<feature type="region of interest" description="Disordered" evidence="1">
    <location>
        <begin position="1"/>
        <end position="33"/>
    </location>
</feature>
<organism evidence="2 3">
    <name type="scientific">Nepenthes gracilis</name>
    <name type="common">Slender pitcher plant</name>
    <dbReference type="NCBI Taxonomy" id="150966"/>
    <lineage>
        <taxon>Eukaryota</taxon>
        <taxon>Viridiplantae</taxon>
        <taxon>Streptophyta</taxon>
        <taxon>Embryophyta</taxon>
        <taxon>Tracheophyta</taxon>
        <taxon>Spermatophyta</taxon>
        <taxon>Magnoliopsida</taxon>
        <taxon>eudicotyledons</taxon>
        <taxon>Gunneridae</taxon>
        <taxon>Pentapetalae</taxon>
        <taxon>Caryophyllales</taxon>
        <taxon>Nepenthaceae</taxon>
        <taxon>Nepenthes</taxon>
    </lineage>
</organism>
<dbReference type="Proteomes" id="UP001279734">
    <property type="component" value="Unassembled WGS sequence"/>
</dbReference>
<feature type="region of interest" description="Disordered" evidence="1">
    <location>
        <begin position="69"/>
        <end position="91"/>
    </location>
</feature>
<proteinExistence type="predicted"/>
<keyword evidence="3" id="KW-1185">Reference proteome</keyword>
<evidence type="ECO:0000313" key="3">
    <source>
        <dbReference type="Proteomes" id="UP001279734"/>
    </source>
</evidence>
<dbReference type="EMBL" id="BSYO01000017">
    <property type="protein sequence ID" value="GMH17432.1"/>
    <property type="molecule type" value="Genomic_DNA"/>
</dbReference>
<protein>
    <submittedName>
        <fullName evidence="2">Uncharacterized protein</fullName>
    </submittedName>
</protein>